<protein>
    <submittedName>
        <fullName evidence="1">DUF4411 family protein</fullName>
    </submittedName>
</protein>
<dbReference type="AlphaFoldDB" id="A0A7G8BDT1"/>
<evidence type="ECO:0000313" key="2">
    <source>
        <dbReference type="Proteomes" id="UP000515312"/>
    </source>
</evidence>
<organism evidence="1 2">
    <name type="scientific">Alloacidobacterium dinghuense</name>
    <dbReference type="NCBI Taxonomy" id="2763107"/>
    <lineage>
        <taxon>Bacteria</taxon>
        <taxon>Pseudomonadati</taxon>
        <taxon>Acidobacteriota</taxon>
        <taxon>Terriglobia</taxon>
        <taxon>Terriglobales</taxon>
        <taxon>Acidobacteriaceae</taxon>
        <taxon>Alloacidobacterium</taxon>
    </lineage>
</organism>
<accession>A0A7G8BDT1</accession>
<proteinExistence type="predicted"/>
<dbReference type="KEGG" id="adin:H7849_16400"/>
<dbReference type="Proteomes" id="UP000515312">
    <property type="component" value="Chromosome"/>
</dbReference>
<name>A0A7G8BDT1_9BACT</name>
<gene>
    <name evidence="1" type="ORF">H7849_16400</name>
</gene>
<reference evidence="1 2" key="1">
    <citation type="submission" date="2020-08" db="EMBL/GenBank/DDBJ databases">
        <title>Edaphobacter telluris sp. nov. and Acidobacterium dinghuensis sp. nov., two acidobacteria isolated from forest soil.</title>
        <authorList>
            <person name="Fu J."/>
            <person name="Qiu L."/>
        </authorList>
    </citation>
    <scope>NUCLEOTIDE SEQUENCE [LARGE SCALE GENOMIC DNA]</scope>
    <source>
        <strain evidence="1">4Y35</strain>
    </source>
</reference>
<evidence type="ECO:0000313" key="1">
    <source>
        <dbReference type="EMBL" id="QNI30701.1"/>
    </source>
</evidence>
<dbReference type="InterPro" id="IPR016541">
    <property type="entry name" value="UCP008505"/>
</dbReference>
<dbReference type="RefSeq" id="WP_186740755.1">
    <property type="nucleotide sequence ID" value="NZ_CP060394.1"/>
</dbReference>
<dbReference type="EMBL" id="CP060394">
    <property type="protein sequence ID" value="QNI30701.1"/>
    <property type="molecule type" value="Genomic_DNA"/>
</dbReference>
<dbReference type="Pfam" id="PF14367">
    <property type="entry name" value="DUF4411"/>
    <property type="match status" value="1"/>
</dbReference>
<sequence length="169" mass="19202">MSSYWLDSDVLVWAKDNVAPLGYTEYAGFWTLIERNIANGAIKITKRNFKEITEGRKGDDELAKWLKLQLTKWPTVRVSPSKSVQEFAAKIGEYVYTESRFYARHRARFSSGADAWLIAQAAIDNGTVVTREESAPMSHEPKIPDLCKHFDVKIITLTDLMKTLGTTKK</sequence>
<keyword evidence="2" id="KW-1185">Reference proteome</keyword>